<organism evidence="9 10">
    <name type="scientific">Phytophthora nicotianae P1976</name>
    <dbReference type="NCBI Taxonomy" id="1317066"/>
    <lineage>
        <taxon>Eukaryota</taxon>
        <taxon>Sar</taxon>
        <taxon>Stramenopiles</taxon>
        <taxon>Oomycota</taxon>
        <taxon>Peronosporomycetes</taxon>
        <taxon>Peronosporales</taxon>
        <taxon>Peronosporaceae</taxon>
        <taxon>Phytophthora</taxon>
    </lineage>
</organism>
<dbReference type="EMBL" id="ANJA01003234">
    <property type="protein sequence ID" value="ETO64951.1"/>
    <property type="molecule type" value="Genomic_DNA"/>
</dbReference>
<evidence type="ECO:0000313" key="10">
    <source>
        <dbReference type="Proteomes" id="UP000028582"/>
    </source>
</evidence>
<feature type="region of interest" description="Disordered" evidence="7">
    <location>
        <begin position="180"/>
        <end position="231"/>
    </location>
</feature>
<keyword evidence="3" id="KW-0698">rRNA processing</keyword>
<evidence type="ECO:0000256" key="3">
    <source>
        <dbReference type="ARBA" id="ARBA00022552"/>
    </source>
</evidence>
<dbReference type="Pfam" id="PF24779">
    <property type="entry name" value="UTP23_sensor"/>
    <property type="match status" value="1"/>
</dbReference>
<protein>
    <recommendedName>
        <fullName evidence="8">UTP23 sensor motif region domain-containing protein</fullName>
    </recommendedName>
</protein>
<evidence type="ECO:0000259" key="8">
    <source>
        <dbReference type="Pfam" id="PF24779"/>
    </source>
</evidence>
<evidence type="ECO:0000256" key="2">
    <source>
        <dbReference type="ARBA" id="ARBA00022517"/>
    </source>
</evidence>
<keyword evidence="4" id="KW-0539">Nucleus</keyword>
<dbReference type="SUPFAM" id="SSF88723">
    <property type="entry name" value="PIN domain-like"/>
    <property type="match status" value="1"/>
</dbReference>
<dbReference type="GO" id="GO:0032040">
    <property type="term" value="C:small-subunit processome"/>
    <property type="evidence" value="ECO:0007669"/>
    <property type="project" value="InterPro"/>
</dbReference>
<dbReference type="Pfam" id="PF04900">
    <property type="entry name" value="Fcf1"/>
    <property type="match status" value="1"/>
</dbReference>
<name>A0A080ZE90_PHYNI</name>
<dbReference type="CDD" id="cd08553">
    <property type="entry name" value="PIN_Fcf1-like"/>
    <property type="match status" value="1"/>
</dbReference>
<accession>A0A080ZE90</accession>
<evidence type="ECO:0000256" key="4">
    <source>
        <dbReference type="ARBA" id="ARBA00023242"/>
    </source>
</evidence>
<feature type="compositionally biased region" description="Basic residues" evidence="7">
    <location>
        <begin position="218"/>
        <end position="231"/>
    </location>
</feature>
<dbReference type="Proteomes" id="UP000028582">
    <property type="component" value="Unassembled WGS sequence"/>
</dbReference>
<dbReference type="OrthoDB" id="25675at2759"/>
<proteinExistence type="inferred from homology"/>
<sequence>MRYLRAKGIRKALRQFHFLCGIKPPYKVLLDGNFIAMCLQMKVDVHERVPKYLQVKPHECEFYVPRAALDELKTLGEATKEAYDLAKSFKVAEVYGQSEDEKQETVDVSKYIQSIIGEKNERKFVVCTQEVELRKALRLVPGVPLIYLNRSVLVFEEISRATLAIVRQEEKASMAKLDVNEKRKLEQMQEGESEESREEHQRLKKKRAKGPNPLSVKKSAKKKVRSKKKKN</sequence>
<comment type="caution">
    <text evidence="9">The sequence shown here is derived from an EMBL/GenBank/DDBJ whole genome shotgun (WGS) entry which is preliminary data.</text>
</comment>
<keyword evidence="2" id="KW-0690">Ribosome biogenesis</keyword>
<evidence type="ECO:0000313" key="9">
    <source>
        <dbReference type="EMBL" id="ETO64951.1"/>
    </source>
</evidence>
<dbReference type="Gene3D" id="3.40.50.1010">
    <property type="entry name" value="5'-nuclease"/>
    <property type="match status" value="1"/>
</dbReference>
<comment type="similarity">
    <text evidence="6">Belongs to the UTP23/FCF1 family. UTP23 subfamily.</text>
</comment>
<dbReference type="InterPro" id="IPR057776">
    <property type="entry name" value="UTP23_sensor"/>
</dbReference>
<dbReference type="GO" id="GO:0006364">
    <property type="term" value="P:rRNA processing"/>
    <property type="evidence" value="ECO:0007669"/>
    <property type="project" value="UniProtKB-KW"/>
</dbReference>
<dbReference type="InterPro" id="IPR029060">
    <property type="entry name" value="PIN-like_dom_sf"/>
</dbReference>
<evidence type="ECO:0000256" key="1">
    <source>
        <dbReference type="ARBA" id="ARBA00004604"/>
    </source>
</evidence>
<dbReference type="InterPro" id="IPR006984">
    <property type="entry name" value="Fcf1/UTP23"/>
</dbReference>
<dbReference type="AlphaFoldDB" id="A0A080ZE90"/>
<evidence type="ECO:0000256" key="5">
    <source>
        <dbReference type="ARBA" id="ARBA00037300"/>
    </source>
</evidence>
<comment type="subcellular location">
    <subcellularLocation>
        <location evidence="1">Nucleus</location>
        <location evidence="1">Nucleolus</location>
    </subcellularLocation>
</comment>
<gene>
    <name evidence="9" type="ORF">F444_17649</name>
</gene>
<reference evidence="9 10" key="1">
    <citation type="submission" date="2013-11" db="EMBL/GenBank/DDBJ databases">
        <title>The Genome Sequence of Phytophthora parasitica P1976.</title>
        <authorList>
            <consortium name="The Broad Institute Genomics Platform"/>
            <person name="Russ C."/>
            <person name="Tyler B."/>
            <person name="Panabieres F."/>
            <person name="Shan W."/>
            <person name="Tripathy S."/>
            <person name="Grunwald N."/>
            <person name="Machado M."/>
            <person name="Johnson C.S."/>
            <person name="Walker B."/>
            <person name="Young S."/>
            <person name="Zeng Q."/>
            <person name="Gargeya S."/>
            <person name="Fitzgerald M."/>
            <person name="Haas B."/>
            <person name="Abouelleil A."/>
            <person name="Allen A.W."/>
            <person name="Alvarado L."/>
            <person name="Arachchi H.M."/>
            <person name="Berlin A.M."/>
            <person name="Chapman S.B."/>
            <person name="Gainer-Dewar J."/>
            <person name="Goldberg J."/>
            <person name="Griggs A."/>
            <person name="Gujja S."/>
            <person name="Hansen M."/>
            <person name="Howarth C."/>
            <person name="Imamovic A."/>
            <person name="Ireland A."/>
            <person name="Larimer J."/>
            <person name="McCowan C."/>
            <person name="Murphy C."/>
            <person name="Pearson M."/>
            <person name="Poon T.W."/>
            <person name="Priest M."/>
            <person name="Roberts A."/>
            <person name="Saif S."/>
            <person name="Shea T."/>
            <person name="Sisk P."/>
            <person name="Sykes S."/>
            <person name="Wortman J."/>
            <person name="Nusbaum C."/>
            <person name="Birren B."/>
        </authorList>
    </citation>
    <scope>NUCLEOTIDE SEQUENCE [LARGE SCALE GENOMIC DNA]</scope>
    <source>
        <strain evidence="9 10">P1976</strain>
    </source>
</reference>
<evidence type="ECO:0000256" key="7">
    <source>
        <dbReference type="SAM" id="MobiDB-lite"/>
    </source>
</evidence>
<comment type="function">
    <text evidence="5">Involved in rRNA-processing and ribosome biogenesis.</text>
</comment>
<feature type="domain" description="UTP23 sensor motif region" evidence="8">
    <location>
        <begin position="204"/>
        <end position="219"/>
    </location>
</feature>
<dbReference type="PANTHER" id="PTHR12416">
    <property type="entry name" value="RRNA-PROCESSING PROTEIN UTP23 HOMOLOG"/>
    <property type="match status" value="1"/>
</dbReference>
<evidence type="ECO:0000256" key="6">
    <source>
        <dbReference type="ARBA" id="ARBA00038503"/>
    </source>
</evidence>